<keyword evidence="1" id="KW-0812">Transmembrane</keyword>
<dbReference type="RefSeq" id="WP_345160360.1">
    <property type="nucleotide sequence ID" value="NZ_BAABHC010000016.1"/>
</dbReference>
<protein>
    <recommendedName>
        <fullName evidence="4">Glycine zipper family protein</fullName>
    </recommendedName>
</protein>
<gene>
    <name evidence="2" type="ORF">GCM10023188_30850</name>
</gene>
<sequence length="105" mass="11233">MKNTTDKKDADLIVGYTNYDPEGHVMYHPAILKMAIIWAIVFGFILGFMGYMISSGAWPIRDLGQYATSGTAVGTFVGAVVGIALGGLIGALMGMGKMKRKSRSI</sequence>
<keyword evidence="1" id="KW-1133">Transmembrane helix</keyword>
<evidence type="ECO:0008006" key="4">
    <source>
        <dbReference type="Google" id="ProtNLM"/>
    </source>
</evidence>
<evidence type="ECO:0000313" key="3">
    <source>
        <dbReference type="Proteomes" id="UP001500552"/>
    </source>
</evidence>
<proteinExistence type="predicted"/>
<evidence type="ECO:0000256" key="1">
    <source>
        <dbReference type="SAM" id="Phobius"/>
    </source>
</evidence>
<keyword evidence="3" id="KW-1185">Reference proteome</keyword>
<accession>A0ABP8LV61</accession>
<organism evidence="2 3">
    <name type="scientific">Pontibacter saemangeumensis</name>
    <dbReference type="NCBI Taxonomy" id="1084525"/>
    <lineage>
        <taxon>Bacteria</taxon>
        <taxon>Pseudomonadati</taxon>
        <taxon>Bacteroidota</taxon>
        <taxon>Cytophagia</taxon>
        <taxon>Cytophagales</taxon>
        <taxon>Hymenobacteraceae</taxon>
        <taxon>Pontibacter</taxon>
    </lineage>
</organism>
<keyword evidence="1" id="KW-0472">Membrane</keyword>
<feature type="transmembrane region" description="Helical" evidence="1">
    <location>
        <begin position="73"/>
        <end position="95"/>
    </location>
</feature>
<feature type="transmembrane region" description="Helical" evidence="1">
    <location>
        <begin position="35"/>
        <end position="53"/>
    </location>
</feature>
<evidence type="ECO:0000313" key="2">
    <source>
        <dbReference type="EMBL" id="GAA4437068.1"/>
    </source>
</evidence>
<name>A0ABP8LV61_9BACT</name>
<reference evidence="3" key="1">
    <citation type="journal article" date="2019" name="Int. J. Syst. Evol. Microbiol.">
        <title>The Global Catalogue of Microorganisms (GCM) 10K type strain sequencing project: providing services to taxonomists for standard genome sequencing and annotation.</title>
        <authorList>
            <consortium name="The Broad Institute Genomics Platform"/>
            <consortium name="The Broad Institute Genome Sequencing Center for Infectious Disease"/>
            <person name="Wu L."/>
            <person name="Ma J."/>
        </authorList>
    </citation>
    <scope>NUCLEOTIDE SEQUENCE [LARGE SCALE GENOMIC DNA]</scope>
    <source>
        <strain evidence="3">JCM 17926</strain>
    </source>
</reference>
<dbReference type="EMBL" id="BAABHC010000016">
    <property type="protein sequence ID" value="GAA4437068.1"/>
    <property type="molecule type" value="Genomic_DNA"/>
</dbReference>
<dbReference type="Proteomes" id="UP001500552">
    <property type="component" value="Unassembled WGS sequence"/>
</dbReference>
<comment type="caution">
    <text evidence="2">The sequence shown here is derived from an EMBL/GenBank/DDBJ whole genome shotgun (WGS) entry which is preliminary data.</text>
</comment>